<sequence>MTQPQSFEACHRLMLQESIKYNDLMQHVNSGQVYNNDDDQSEYEIGVCHFSTRMASQKKSYQADAAYMGYAQPAPLSQRKEASRKTWKYERPYKLKGWNDEKNYEQVLERIDDIEAGRIRILPLTTRMYRLSCLPQQTPSKLSLRDAPSVAFWEGPHKDPRFKPDEWLSEKEYLFF</sequence>
<gene>
    <name evidence="1" type="ORF">FACUT_14108</name>
</gene>
<protein>
    <submittedName>
        <fullName evidence="1">Uncharacterized protein</fullName>
    </submittedName>
</protein>
<dbReference type="Proteomes" id="UP000536711">
    <property type="component" value="Unassembled WGS sequence"/>
</dbReference>
<proteinExistence type="predicted"/>
<accession>A0A8H4ND76</accession>
<dbReference type="AlphaFoldDB" id="A0A8H4ND76"/>
<dbReference type="EMBL" id="JAADJF010000785">
    <property type="protein sequence ID" value="KAF4414637.1"/>
    <property type="molecule type" value="Genomic_DNA"/>
</dbReference>
<organism evidence="1 2">
    <name type="scientific">Fusarium acutatum</name>
    <dbReference type="NCBI Taxonomy" id="78861"/>
    <lineage>
        <taxon>Eukaryota</taxon>
        <taxon>Fungi</taxon>
        <taxon>Dikarya</taxon>
        <taxon>Ascomycota</taxon>
        <taxon>Pezizomycotina</taxon>
        <taxon>Sordariomycetes</taxon>
        <taxon>Hypocreomycetidae</taxon>
        <taxon>Hypocreales</taxon>
        <taxon>Nectriaceae</taxon>
        <taxon>Fusarium</taxon>
        <taxon>Fusarium fujikuroi species complex</taxon>
    </lineage>
</organism>
<keyword evidence="2" id="KW-1185">Reference proteome</keyword>
<evidence type="ECO:0000313" key="2">
    <source>
        <dbReference type="Proteomes" id="UP000536711"/>
    </source>
</evidence>
<evidence type="ECO:0000313" key="1">
    <source>
        <dbReference type="EMBL" id="KAF4414637.1"/>
    </source>
</evidence>
<name>A0A8H4ND76_9HYPO</name>
<reference evidence="1 2" key="1">
    <citation type="submission" date="2020-01" db="EMBL/GenBank/DDBJ databases">
        <title>Identification and distribution of gene clusters putatively required for synthesis of sphingolipid metabolism inhibitors in phylogenetically diverse species of the filamentous fungus Fusarium.</title>
        <authorList>
            <person name="Kim H.-S."/>
            <person name="Busman M."/>
            <person name="Brown D.W."/>
            <person name="Divon H."/>
            <person name="Uhlig S."/>
            <person name="Proctor R.H."/>
        </authorList>
    </citation>
    <scope>NUCLEOTIDE SEQUENCE [LARGE SCALE GENOMIC DNA]</scope>
    <source>
        <strain evidence="1 2">NRRL 13308</strain>
    </source>
</reference>
<comment type="caution">
    <text evidence="1">The sequence shown here is derived from an EMBL/GenBank/DDBJ whole genome shotgun (WGS) entry which is preliminary data.</text>
</comment>